<evidence type="ECO:0000313" key="2">
    <source>
        <dbReference type="EMBL" id="QMR42819.1"/>
    </source>
</evidence>
<geneLocation type="plasmid" evidence="3">
    <name>prhbstw-00938_2</name>
</geneLocation>
<dbReference type="RefSeq" id="WP_182015594.1">
    <property type="nucleotide sequence ID" value="NZ_CP055905.1"/>
</dbReference>
<keyword evidence="2" id="KW-0614">Plasmid</keyword>
<feature type="region of interest" description="Disordered" evidence="1">
    <location>
        <begin position="23"/>
        <end position="47"/>
    </location>
</feature>
<reference evidence="3" key="1">
    <citation type="submission" date="2020-06" db="EMBL/GenBank/DDBJ databases">
        <title>REHAB project genomes.</title>
        <authorList>
            <person name="Shaw L.P."/>
        </authorList>
    </citation>
    <scope>NUCLEOTIDE SEQUENCE [LARGE SCALE GENOMIC DNA]</scope>
    <source>
        <strain evidence="3">RHBSTW-00938</strain>
        <plasmid evidence="3">prhbstw-00938_2</plasmid>
    </source>
</reference>
<gene>
    <name evidence="2" type="ORF">HV331_25140</name>
</gene>
<name>A0AAP9R2U0_KLEAE</name>
<accession>A0AAP9R2U0</accession>
<sequence>MKRQFKKGKYVKGERDIQQQITSTLNTGNKNGIKMLPSLQKTNQQAC</sequence>
<evidence type="ECO:0000313" key="3">
    <source>
        <dbReference type="Proteomes" id="UP000514462"/>
    </source>
</evidence>
<proteinExistence type="predicted"/>
<protein>
    <submittedName>
        <fullName evidence="2">Uncharacterized protein</fullName>
    </submittedName>
</protein>
<dbReference type="Proteomes" id="UP000514462">
    <property type="component" value="Plasmid pRHBSTW-00938_2"/>
</dbReference>
<dbReference type="EMBL" id="CP055905">
    <property type="protein sequence ID" value="QMR42819.1"/>
    <property type="molecule type" value="Genomic_DNA"/>
</dbReference>
<dbReference type="AlphaFoldDB" id="A0AAP9R2U0"/>
<evidence type="ECO:0000256" key="1">
    <source>
        <dbReference type="SAM" id="MobiDB-lite"/>
    </source>
</evidence>
<organism evidence="2 3">
    <name type="scientific">Klebsiella aerogenes</name>
    <name type="common">Enterobacter aerogenes</name>
    <dbReference type="NCBI Taxonomy" id="548"/>
    <lineage>
        <taxon>Bacteria</taxon>
        <taxon>Pseudomonadati</taxon>
        <taxon>Pseudomonadota</taxon>
        <taxon>Gammaproteobacteria</taxon>
        <taxon>Enterobacterales</taxon>
        <taxon>Enterobacteriaceae</taxon>
        <taxon>Klebsiella/Raoultella group</taxon>
        <taxon>Klebsiella</taxon>
    </lineage>
</organism>